<gene>
    <name evidence="1" type="ORF">MUS_0367</name>
</gene>
<proteinExistence type="predicted"/>
<dbReference type="KEGG" id="bqy:MUS_0367"/>
<sequence>MIIIINDNYNLIIFPSAVNTVLLSKAVIRGPYTKLSYNQSIKNLQDFL</sequence>
<evidence type="ECO:0000313" key="2">
    <source>
        <dbReference type="Proteomes" id="UP000002878"/>
    </source>
</evidence>
<dbReference type="PATRIC" id="fig|1126211.3.peg.356"/>
<protein>
    <submittedName>
        <fullName evidence="1">Uncharacterized protein</fullName>
    </submittedName>
</protein>
<name>I2C1C5_BACAY</name>
<dbReference type="Proteomes" id="UP000002878">
    <property type="component" value="Chromosome"/>
</dbReference>
<dbReference type="AlphaFoldDB" id="I2C1C5"/>
<reference evidence="1 2" key="1">
    <citation type="journal article" date="2012" name="J. Biotechnol.">
        <title>Genome sequence of the plant growth promoting strain Bacillus amyloliquefaciens subsp. plantarum B9601-Y2 and expression of mersacidin and other secondary metabolites.</title>
        <authorList>
            <person name="He P."/>
            <person name="Hao K."/>
            <person name="Blom J."/>
            <person name="Ruckert C."/>
            <person name="Vater J."/>
            <person name="Mao Z."/>
            <person name="Wu Y."/>
            <person name="Hou M."/>
            <person name="He P."/>
            <person name="He Y."/>
            <person name="Borriss R."/>
        </authorList>
    </citation>
    <scope>NUCLEOTIDE SEQUENCE [LARGE SCALE GENOMIC DNA]</scope>
    <source>
        <strain evidence="1">Y2</strain>
    </source>
</reference>
<dbReference type="HOGENOM" id="CLU_3149001_0_0_9"/>
<evidence type="ECO:0000313" key="1">
    <source>
        <dbReference type="EMBL" id="AFJ60449.1"/>
    </source>
</evidence>
<organism evidence="1 2">
    <name type="scientific">Bacillus amyloliquefaciens (strain Y2)</name>
    <name type="common">Bacillus amyloliquefaciens subsp. plantarum (strain B9601-Y2)</name>
    <dbReference type="NCBI Taxonomy" id="1155777"/>
    <lineage>
        <taxon>Bacteria</taxon>
        <taxon>Bacillati</taxon>
        <taxon>Bacillota</taxon>
        <taxon>Bacilli</taxon>
        <taxon>Bacillales</taxon>
        <taxon>Bacillaceae</taxon>
        <taxon>Bacillus</taxon>
        <taxon>Bacillus amyloliquefaciens group</taxon>
    </lineage>
</organism>
<dbReference type="EMBL" id="CP003332">
    <property type="protein sequence ID" value="AFJ60449.1"/>
    <property type="molecule type" value="Genomic_DNA"/>
</dbReference>
<accession>I2C1C5</accession>